<evidence type="ECO:0000313" key="2">
    <source>
        <dbReference type="Proteomes" id="UP001642540"/>
    </source>
</evidence>
<protein>
    <submittedName>
        <fullName evidence="1">Uncharacterized protein</fullName>
    </submittedName>
</protein>
<accession>A0ABP1R421</accession>
<proteinExistence type="predicted"/>
<comment type="caution">
    <text evidence="1">The sequence shown here is derived from an EMBL/GenBank/DDBJ whole genome shotgun (WGS) entry which is preliminary data.</text>
</comment>
<dbReference type="Proteomes" id="UP001642540">
    <property type="component" value="Unassembled WGS sequence"/>
</dbReference>
<name>A0ABP1R421_9HEXA</name>
<dbReference type="EMBL" id="CAXLJM020000059">
    <property type="protein sequence ID" value="CAL8119414.1"/>
    <property type="molecule type" value="Genomic_DNA"/>
</dbReference>
<reference evidence="1 2" key="1">
    <citation type="submission" date="2024-08" db="EMBL/GenBank/DDBJ databases">
        <authorList>
            <person name="Cucini C."/>
            <person name="Frati F."/>
        </authorList>
    </citation>
    <scope>NUCLEOTIDE SEQUENCE [LARGE SCALE GENOMIC DNA]</scope>
</reference>
<sequence length="201" mass="23026">MIRLRNDPLQLEFKFLQDFGAHVQKLYIHHIQSFKKHMSDLLQDGCAMAADFIGLVEPHLLIEDDLEIPILRILHPFNCTSRRNSEGVLLLGCLFDFFSALFSAFCSCTIKAYSELTLLTVKRNLLNNPIVFLKFRTEVLPIFIIYKHPRYLQSRFEEILDSELKALEGGAVVTGDINIDLMHGNNNSFMTFSNDMGSILN</sequence>
<evidence type="ECO:0000313" key="1">
    <source>
        <dbReference type="EMBL" id="CAL8119414.1"/>
    </source>
</evidence>
<gene>
    <name evidence="1" type="ORF">ODALV1_LOCUS18540</name>
</gene>
<keyword evidence="2" id="KW-1185">Reference proteome</keyword>
<organism evidence="1 2">
    <name type="scientific">Orchesella dallaii</name>
    <dbReference type="NCBI Taxonomy" id="48710"/>
    <lineage>
        <taxon>Eukaryota</taxon>
        <taxon>Metazoa</taxon>
        <taxon>Ecdysozoa</taxon>
        <taxon>Arthropoda</taxon>
        <taxon>Hexapoda</taxon>
        <taxon>Collembola</taxon>
        <taxon>Entomobryomorpha</taxon>
        <taxon>Entomobryoidea</taxon>
        <taxon>Orchesellidae</taxon>
        <taxon>Orchesellinae</taxon>
        <taxon>Orchesella</taxon>
    </lineage>
</organism>